<reference evidence="1" key="1">
    <citation type="submission" date="2013-12" db="EMBL/GenBank/DDBJ databases">
        <title>A Varibaculum cambriense genome reconstructed from a premature infant gut community with otherwise low bacterial novelty that shifts toward anaerobic metabolism during the third week of life.</title>
        <authorList>
            <person name="Brown C.T."/>
            <person name="Sharon I."/>
            <person name="Thomas B.C."/>
            <person name="Castelle C.J."/>
            <person name="Morowitz M.J."/>
            <person name="Banfield J.F."/>
        </authorList>
    </citation>
    <scope>NUCLEOTIDE SEQUENCE</scope>
</reference>
<accession>W1XR95</accession>
<dbReference type="AlphaFoldDB" id="W1XR95"/>
<evidence type="ECO:0000313" key="1">
    <source>
        <dbReference type="EMBL" id="ETJ32878.1"/>
    </source>
</evidence>
<sequence length="30" mass="3519">KYLQSKKEQYQDVVQQLENGFNHGNLDTGH</sequence>
<organism evidence="1">
    <name type="scientific">human gut metagenome</name>
    <dbReference type="NCBI Taxonomy" id="408170"/>
    <lineage>
        <taxon>unclassified sequences</taxon>
        <taxon>metagenomes</taxon>
        <taxon>organismal metagenomes</taxon>
    </lineage>
</organism>
<name>W1XR95_9ZZZZ</name>
<comment type="caution">
    <text evidence="1">The sequence shown here is derived from an EMBL/GenBank/DDBJ whole genome shotgun (WGS) entry which is preliminary data.</text>
</comment>
<dbReference type="EMBL" id="AZMM01012676">
    <property type="protein sequence ID" value="ETJ32878.1"/>
    <property type="molecule type" value="Genomic_DNA"/>
</dbReference>
<protein>
    <submittedName>
        <fullName evidence="1">Uncharacterized protein</fullName>
    </submittedName>
</protein>
<gene>
    <name evidence="1" type="ORF">Q604_UNBC12676G0001</name>
</gene>
<feature type="non-terminal residue" evidence="1">
    <location>
        <position position="1"/>
    </location>
</feature>
<proteinExistence type="predicted"/>